<feature type="region of interest" description="Disordered" evidence="11">
    <location>
        <begin position="877"/>
        <end position="1059"/>
    </location>
</feature>
<keyword evidence="4 13" id="KW-0732">Signal</keyword>
<dbReference type="Pfam" id="PF01403">
    <property type="entry name" value="Sema"/>
    <property type="match status" value="1"/>
</dbReference>
<feature type="compositionally biased region" description="Polar residues" evidence="11">
    <location>
        <begin position="886"/>
        <end position="906"/>
    </location>
</feature>
<dbReference type="HOGENOM" id="CLU_009051_2_0_1"/>
<dbReference type="EMBL" id="AFYH01073825">
    <property type="status" value="NOT_ANNOTATED_CDS"/>
    <property type="molecule type" value="Genomic_DNA"/>
</dbReference>
<evidence type="ECO:0000313" key="16">
    <source>
        <dbReference type="Proteomes" id="UP000008672"/>
    </source>
</evidence>
<keyword evidence="3" id="KW-0964">Secreted</keyword>
<keyword evidence="12" id="KW-0812">Transmembrane</keyword>
<evidence type="ECO:0000313" key="15">
    <source>
        <dbReference type="Ensembl" id="ENSLACP00000003633.1"/>
    </source>
</evidence>
<dbReference type="AlphaFoldDB" id="H3A1W2"/>
<dbReference type="InParanoid" id="H3A1W2"/>
<dbReference type="InterPro" id="IPR027231">
    <property type="entry name" value="Semaphorin"/>
</dbReference>
<reference evidence="15" key="2">
    <citation type="submission" date="2025-08" db="UniProtKB">
        <authorList>
            <consortium name="Ensembl"/>
        </authorList>
    </citation>
    <scope>IDENTIFICATION</scope>
</reference>
<feature type="signal peptide" evidence="13">
    <location>
        <begin position="1"/>
        <end position="20"/>
    </location>
</feature>
<name>H3A1W2_LATCH</name>
<dbReference type="EMBL" id="AFYH01073820">
    <property type="status" value="NOT_ANNOTATED_CDS"/>
    <property type="molecule type" value="Genomic_DNA"/>
</dbReference>
<comment type="caution">
    <text evidence="10">Lacks conserved residue(s) required for the propagation of feature annotation.</text>
</comment>
<gene>
    <name evidence="15" type="primary">SEMA6C</name>
</gene>
<evidence type="ECO:0000256" key="2">
    <source>
        <dbReference type="ARBA" id="ARBA00022473"/>
    </source>
</evidence>
<dbReference type="SMART" id="SM00630">
    <property type="entry name" value="Sema"/>
    <property type="match status" value="1"/>
</dbReference>
<evidence type="ECO:0000256" key="3">
    <source>
        <dbReference type="ARBA" id="ARBA00022525"/>
    </source>
</evidence>
<dbReference type="PROSITE" id="PS51004">
    <property type="entry name" value="SEMA"/>
    <property type="match status" value="1"/>
</dbReference>
<proteinExistence type="predicted"/>
<evidence type="ECO:0000256" key="7">
    <source>
        <dbReference type="ARBA" id="ARBA00023157"/>
    </source>
</evidence>
<dbReference type="EMBL" id="AFYH01073823">
    <property type="status" value="NOT_ANNOTATED_CDS"/>
    <property type="molecule type" value="Genomic_DNA"/>
</dbReference>
<dbReference type="STRING" id="7897.ENSLACP00000003633"/>
<evidence type="ECO:0000256" key="6">
    <source>
        <dbReference type="ARBA" id="ARBA00022902"/>
    </source>
</evidence>
<dbReference type="GO" id="GO:0005576">
    <property type="term" value="C:extracellular region"/>
    <property type="evidence" value="ECO:0007669"/>
    <property type="project" value="UniProtKB-SubCell"/>
</dbReference>
<evidence type="ECO:0000259" key="14">
    <source>
        <dbReference type="PROSITE" id="PS51004"/>
    </source>
</evidence>
<evidence type="ECO:0000256" key="8">
    <source>
        <dbReference type="ARBA" id="ARBA00023180"/>
    </source>
</evidence>
<reference evidence="15" key="3">
    <citation type="submission" date="2025-09" db="UniProtKB">
        <authorList>
            <consortium name="Ensembl"/>
        </authorList>
    </citation>
    <scope>IDENTIFICATION</scope>
</reference>
<feature type="compositionally biased region" description="Polar residues" evidence="11">
    <location>
        <begin position="972"/>
        <end position="984"/>
    </location>
</feature>
<keyword evidence="5" id="KW-0221">Differentiation</keyword>
<dbReference type="GeneTree" id="ENSGT00940000158641"/>
<dbReference type="EMBL" id="AFYH01073821">
    <property type="status" value="NOT_ANNOTATED_CDS"/>
    <property type="molecule type" value="Genomic_DNA"/>
</dbReference>
<dbReference type="EMBL" id="AFYH01073818">
    <property type="status" value="NOT_ANNOTATED_CDS"/>
    <property type="molecule type" value="Genomic_DNA"/>
</dbReference>
<dbReference type="InterPro" id="IPR001627">
    <property type="entry name" value="Semap_dom"/>
</dbReference>
<evidence type="ECO:0000256" key="5">
    <source>
        <dbReference type="ARBA" id="ARBA00022782"/>
    </source>
</evidence>
<keyword evidence="16" id="KW-1185">Reference proteome</keyword>
<keyword evidence="2" id="KW-0217">Developmental protein</keyword>
<sequence>MCHSVFFIALTLWAIQLSLATPFPKELDPINTVSLHISSKYPSFRGLLSDNETAHLGLDFQRMLIIDQKLYIAARDHVYSIVLSHSKEEIVPDRRLTWKTTNQDITRCAVKGKSHDECYNYIKVLVQKNSTTLFACGTNAFNPMCRSYQISTLEQEGEEVSGQARCPFDAKQTNVALFAGGNLYSATMADFQASDAVIYRSLGDRYPVLRTVKYDSKWLREPHFLHAIEYGDFVYFFFREISVEYTTLGRVVFSRVARVCKNDMGGSPRVLEKYWTSFLKARLNCSVPGDSFFYFDVLQSMTDVLKINSRPVVIGVFATQANSITGSGVCAFYMDDIEKAFKGRFKEQKTAESAWTPVSEDKVPKPRPGCCAGSGSATSYKTSSVFPDETLSFIKSYPLLDEAVASISEKPWFTKTSSRYKLTQIAVDVAAGPYRNHTVLFLGSEDGKVLKVLSRPLQSSSLDSLLLEEIDVYNPAICNVKGENRRIVGLELDKTHHALFVAFSSCVIRVPLSRCEIHEKCKKSIPVARGPLANPLTTSFTFSLSVHSAGIEQAVETGNVEHLGACLAHSPTFREGEEYMVGGPNQLQEIKMVSVTLHMSPVSLPNPSPPTTKKKKKSSWKCTVQDGRHAFGYGHSLATLPKSVRQESDAEESPRSVHFALLIACVLGAFILGAFLSGLFVSCYCSHVLQKTKRMSKDPEATLQRPLSLRSLAKINGFLENEPKGGIMEVTSPKLYSTLLPNEKEQQPNGTTKVVIKDHPELSGLPTPDSTPELPLKNMKAIKNQWEKNQNCNNAKDSQNKSPIFSSPLPNSQIFQFQNSVVLPSNLHGYDPPLANYSDERKIPNSERMLAQQSKCYPQKGVDVNALDELLKHLQEANGNPRRPSGNMQGQPSMSPNSPMTFTNRVQPKIPDTETAPYYSSSTLPRDSLPRRMDVPPDIPPQSTLQRQSRHPSQRHSLSSAHKLMNGVPNGSMLSRQHSASRGTGQPPPHAQLIRMNSTGTPVTLEGHGGYLSRQHSYTDQGSLPRGNVRRSSSIKPDVPPKPMYMPSSPIKAANQFNY</sequence>
<evidence type="ECO:0000256" key="13">
    <source>
        <dbReference type="SAM" id="SignalP"/>
    </source>
</evidence>
<keyword evidence="12" id="KW-0472">Membrane</keyword>
<keyword evidence="8" id="KW-0325">Glycoprotein</keyword>
<dbReference type="eggNOG" id="KOG3611">
    <property type="taxonomic scope" value="Eukaryota"/>
</dbReference>
<dbReference type="GO" id="GO:0030335">
    <property type="term" value="P:positive regulation of cell migration"/>
    <property type="evidence" value="ECO:0007669"/>
    <property type="project" value="TreeGrafter"/>
</dbReference>
<dbReference type="GO" id="GO:0001755">
    <property type="term" value="P:neural crest cell migration"/>
    <property type="evidence" value="ECO:0007669"/>
    <property type="project" value="TreeGrafter"/>
</dbReference>
<keyword evidence="12" id="KW-1133">Transmembrane helix</keyword>
<evidence type="ECO:0000256" key="11">
    <source>
        <dbReference type="SAM" id="MobiDB-lite"/>
    </source>
</evidence>
<dbReference type="OMA" id="DSKWLRP"/>
<evidence type="ECO:0000256" key="1">
    <source>
        <dbReference type="ARBA" id="ARBA00004613"/>
    </source>
</evidence>
<dbReference type="FunFam" id="2.130.10.10:FF:000369">
    <property type="entry name" value="semaphorin-2A isoform X1"/>
    <property type="match status" value="1"/>
</dbReference>
<dbReference type="EMBL" id="AFYH01073824">
    <property type="status" value="NOT_ANNOTATED_CDS"/>
    <property type="molecule type" value="Genomic_DNA"/>
</dbReference>
<feature type="domain" description="Sema" evidence="14">
    <location>
        <begin position="27"/>
        <end position="512"/>
    </location>
</feature>
<dbReference type="SUPFAM" id="SSF101912">
    <property type="entry name" value="Sema domain"/>
    <property type="match status" value="1"/>
</dbReference>
<dbReference type="EMBL" id="AFYH01073819">
    <property type="status" value="NOT_ANNOTATED_CDS"/>
    <property type="molecule type" value="Genomic_DNA"/>
</dbReference>
<comment type="subcellular location">
    <subcellularLocation>
        <location evidence="1">Secreted</location>
    </subcellularLocation>
</comment>
<dbReference type="Gene3D" id="2.130.10.10">
    <property type="entry name" value="YVTN repeat-like/Quinoprotein amine dehydrogenase"/>
    <property type="match status" value="1"/>
</dbReference>
<dbReference type="EMBL" id="AFYH01073826">
    <property type="status" value="NOT_ANNOTATED_CDS"/>
    <property type="molecule type" value="Genomic_DNA"/>
</dbReference>
<dbReference type="PANTHER" id="PTHR11036:SF11">
    <property type="entry name" value="SEMAPHORIN-6C"/>
    <property type="match status" value="1"/>
</dbReference>
<dbReference type="Bgee" id="ENSLACG00000003237">
    <property type="expression patterns" value="Expressed in muscle tissue and 3 other cell types or tissues"/>
</dbReference>
<dbReference type="EMBL" id="AFYH01073822">
    <property type="status" value="NOT_ANNOTATED_CDS"/>
    <property type="molecule type" value="Genomic_DNA"/>
</dbReference>
<evidence type="ECO:0000256" key="10">
    <source>
        <dbReference type="PROSITE-ProRule" id="PRU00352"/>
    </source>
</evidence>
<keyword evidence="6" id="KW-0524">Neurogenesis</keyword>
<dbReference type="GO" id="GO:0005886">
    <property type="term" value="C:plasma membrane"/>
    <property type="evidence" value="ECO:0007669"/>
    <property type="project" value="TreeGrafter"/>
</dbReference>
<feature type="transmembrane region" description="Helical" evidence="12">
    <location>
        <begin position="659"/>
        <end position="685"/>
    </location>
</feature>
<dbReference type="GO" id="GO:0045499">
    <property type="term" value="F:chemorepellent activity"/>
    <property type="evidence" value="ECO:0007669"/>
    <property type="project" value="TreeGrafter"/>
</dbReference>
<feature type="chain" id="PRO_5003579793" description="Semaphorin-2A" evidence="13">
    <location>
        <begin position="21"/>
        <end position="1059"/>
    </location>
</feature>
<dbReference type="InterPro" id="IPR036352">
    <property type="entry name" value="Semap_dom_sf"/>
</dbReference>
<evidence type="ECO:0000256" key="9">
    <source>
        <dbReference type="ARBA" id="ARBA00074148"/>
    </source>
</evidence>
<protein>
    <recommendedName>
        <fullName evidence="9">Semaphorin-2A</fullName>
    </recommendedName>
</protein>
<evidence type="ECO:0000256" key="4">
    <source>
        <dbReference type="ARBA" id="ARBA00022729"/>
    </source>
</evidence>
<dbReference type="GO" id="GO:0007411">
    <property type="term" value="P:axon guidance"/>
    <property type="evidence" value="ECO:0007669"/>
    <property type="project" value="TreeGrafter"/>
</dbReference>
<evidence type="ECO:0000256" key="12">
    <source>
        <dbReference type="SAM" id="Phobius"/>
    </source>
</evidence>
<dbReference type="GO" id="GO:0030215">
    <property type="term" value="F:semaphorin receptor binding"/>
    <property type="evidence" value="ECO:0007669"/>
    <property type="project" value="InterPro"/>
</dbReference>
<keyword evidence="7" id="KW-1015">Disulfide bond</keyword>
<dbReference type="InterPro" id="IPR015943">
    <property type="entry name" value="WD40/YVTN_repeat-like_dom_sf"/>
</dbReference>
<dbReference type="PANTHER" id="PTHR11036">
    <property type="entry name" value="SEMAPHORIN"/>
    <property type="match status" value="1"/>
</dbReference>
<organism evidence="15 16">
    <name type="scientific">Latimeria chalumnae</name>
    <name type="common">Coelacanth</name>
    <dbReference type="NCBI Taxonomy" id="7897"/>
    <lineage>
        <taxon>Eukaryota</taxon>
        <taxon>Metazoa</taxon>
        <taxon>Chordata</taxon>
        <taxon>Craniata</taxon>
        <taxon>Vertebrata</taxon>
        <taxon>Euteleostomi</taxon>
        <taxon>Coelacanthiformes</taxon>
        <taxon>Coelacanthidae</taxon>
        <taxon>Latimeria</taxon>
    </lineage>
</organism>
<accession>H3A1W2</accession>
<dbReference type="Ensembl" id="ENSLACT00000003666.1">
    <property type="protein sequence ID" value="ENSLACP00000003633.1"/>
    <property type="gene ID" value="ENSLACG00000003237.1"/>
</dbReference>
<reference evidence="16" key="1">
    <citation type="submission" date="2011-08" db="EMBL/GenBank/DDBJ databases">
        <title>The draft genome of Latimeria chalumnae.</title>
        <authorList>
            <person name="Di Palma F."/>
            <person name="Alfoldi J."/>
            <person name="Johnson J."/>
            <person name="Berlin A."/>
            <person name="Gnerre S."/>
            <person name="Jaffe D."/>
            <person name="MacCallum I."/>
            <person name="Young S."/>
            <person name="Walker B.J."/>
            <person name="Lander E."/>
            <person name="Lindblad-Toh K."/>
        </authorList>
    </citation>
    <scope>NUCLEOTIDE SEQUENCE [LARGE SCALE GENOMIC DNA]</scope>
    <source>
        <strain evidence="16">Wild caught</strain>
    </source>
</reference>
<dbReference type="Proteomes" id="UP000008672">
    <property type="component" value="Unassembled WGS sequence"/>
</dbReference>
<dbReference type="GO" id="GO:0071526">
    <property type="term" value="P:semaphorin-plexin signaling pathway"/>
    <property type="evidence" value="ECO:0007669"/>
    <property type="project" value="TreeGrafter"/>
</dbReference>